<reference evidence="2" key="1">
    <citation type="submission" date="2016-11" db="UniProtKB">
        <authorList>
            <consortium name="WormBaseParasite"/>
        </authorList>
    </citation>
    <scope>IDENTIFICATION</scope>
</reference>
<evidence type="ECO:0000313" key="2">
    <source>
        <dbReference type="WBParaSite" id="Csp11.Scaffold629.g13224.t1"/>
    </source>
</evidence>
<keyword evidence="1" id="KW-1185">Reference proteome</keyword>
<name>A0A1I7TZ25_9PELO</name>
<protein>
    <submittedName>
        <fullName evidence="2">HTH_Tnp_Tc3_2 domain-containing protein</fullName>
    </submittedName>
</protein>
<dbReference type="eggNOG" id="ENOG502TGIQ">
    <property type="taxonomic scope" value="Eukaryota"/>
</dbReference>
<dbReference type="WBParaSite" id="Csp11.Scaffold629.g13224.t1">
    <property type="protein sequence ID" value="Csp11.Scaffold629.g13224.t1"/>
    <property type="gene ID" value="Csp11.Scaffold629.g13224"/>
</dbReference>
<dbReference type="Proteomes" id="UP000095282">
    <property type="component" value="Unplaced"/>
</dbReference>
<dbReference type="AlphaFoldDB" id="A0A1I7TZ25"/>
<sequence length="333" mass="38028">MDSDDLGSFDPTRPLQVALLALNGSTSSKLAKNNFPKPSTLVIATDDETDEDPPTTMEIIDEVAANLDCYPTTIRIMMRRGLIKRKQLCRRCDRPMNLRRRKNCYEWRCRSREKKGDCSSVSIKYGSWFVHTKLSLKNIYNFLIMHIKKCSTGFMAEQLNLSNNVVNEIKRTAHLVTDRIQSRYPKIGKNKKDVLVEVITLKAKKTIGPVFHVLAGQEIGSSQCFAAVLPDLSKSSLTAIKNQFIDPSAKVRMVKTSRTEESVVEGSNPDFFDELTFHKQSKDRLFTNIRQDQSDFVFVRKSVQGWLNDQVVRKMEGVGLLEKFFEELQSYAK</sequence>
<organism evidence="1 2">
    <name type="scientific">Caenorhabditis tropicalis</name>
    <dbReference type="NCBI Taxonomy" id="1561998"/>
    <lineage>
        <taxon>Eukaryota</taxon>
        <taxon>Metazoa</taxon>
        <taxon>Ecdysozoa</taxon>
        <taxon>Nematoda</taxon>
        <taxon>Chromadorea</taxon>
        <taxon>Rhabditida</taxon>
        <taxon>Rhabditina</taxon>
        <taxon>Rhabditomorpha</taxon>
        <taxon>Rhabditoidea</taxon>
        <taxon>Rhabditidae</taxon>
        <taxon>Peloderinae</taxon>
        <taxon>Caenorhabditis</taxon>
    </lineage>
</organism>
<accession>A0A1I7TZ25</accession>
<proteinExistence type="predicted"/>
<evidence type="ECO:0000313" key="1">
    <source>
        <dbReference type="Proteomes" id="UP000095282"/>
    </source>
</evidence>